<dbReference type="EMBL" id="CP018099">
    <property type="protein sequence ID" value="APF16798.1"/>
    <property type="molecule type" value="Genomic_DNA"/>
</dbReference>
<gene>
    <name evidence="1" type="ORF">Cabys_47</name>
</gene>
<evidence type="ECO:0000313" key="1">
    <source>
        <dbReference type="EMBL" id="APF16798.1"/>
    </source>
</evidence>
<sequence>MRKVIFTQITLIIAENYLTFKTKAKQNRRYLRPFSFLKKRGWGMSF</sequence>
<dbReference type="KEGG" id="caby:Cabys_47"/>
<dbReference type="Proteomes" id="UP000183868">
    <property type="component" value="Chromosome"/>
</dbReference>
<organism evidence="1 2">
    <name type="scientific">Caldithrix abyssi DSM 13497</name>
    <dbReference type="NCBI Taxonomy" id="880073"/>
    <lineage>
        <taxon>Bacteria</taxon>
        <taxon>Pseudomonadati</taxon>
        <taxon>Calditrichota</taxon>
        <taxon>Calditrichia</taxon>
        <taxon>Calditrichales</taxon>
        <taxon>Calditrichaceae</taxon>
        <taxon>Caldithrix</taxon>
    </lineage>
</organism>
<accession>A0A1J1C2L2</accession>
<proteinExistence type="predicted"/>
<reference evidence="1 2" key="1">
    <citation type="submission" date="2016-11" db="EMBL/GenBank/DDBJ databases">
        <title>Genomic analysis of Caldithrix abyssi and proposal of a novel bacterial phylum Caldithrichaeota.</title>
        <authorList>
            <person name="Kublanov I."/>
            <person name="Sigalova O."/>
            <person name="Gavrilov S."/>
            <person name="Lebedinsky A."/>
            <person name="Ivanova N."/>
            <person name="Daum C."/>
            <person name="Reddy T."/>
            <person name="Klenk H.P."/>
            <person name="Goker M."/>
            <person name="Reva O."/>
            <person name="Miroshnichenko M."/>
            <person name="Kyprides N."/>
            <person name="Woyke T."/>
            <person name="Gelfand M."/>
        </authorList>
    </citation>
    <scope>NUCLEOTIDE SEQUENCE [LARGE SCALE GENOMIC DNA]</scope>
    <source>
        <strain evidence="1 2">LF13</strain>
    </source>
</reference>
<evidence type="ECO:0000313" key="2">
    <source>
        <dbReference type="Proteomes" id="UP000183868"/>
    </source>
</evidence>
<name>A0A1J1C2L2_CALAY</name>
<dbReference type="AlphaFoldDB" id="A0A1J1C2L2"/>
<protein>
    <submittedName>
        <fullName evidence="1">Uncharacterized protein</fullName>
    </submittedName>
</protein>